<proteinExistence type="predicted"/>
<dbReference type="Ensembl" id="ENSOART00020014920.2">
    <property type="protein sequence ID" value="ENSOARP00020012352.2"/>
    <property type="gene ID" value="ENSOARG00020009721.2"/>
</dbReference>
<gene>
    <name evidence="1" type="primary">PAOX</name>
</gene>
<organism evidence="1">
    <name type="scientific">Ovis aries</name>
    <name type="common">Sheep</name>
    <dbReference type="NCBI Taxonomy" id="9940"/>
    <lineage>
        <taxon>Eukaryota</taxon>
        <taxon>Metazoa</taxon>
        <taxon>Chordata</taxon>
        <taxon>Craniata</taxon>
        <taxon>Vertebrata</taxon>
        <taxon>Euteleostomi</taxon>
        <taxon>Mammalia</taxon>
        <taxon>Eutheria</taxon>
        <taxon>Laurasiatheria</taxon>
        <taxon>Artiodactyla</taxon>
        <taxon>Ruminantia</taxon>
        <taxon>Pecora</taxon>
        <taxon>Bovidae</taxon>
        <taxon>Caprinae</taxon>
        <taxon>Ovis</taxon>
    </lineage>
</organism>
<reference evidence="1" key="3">
    <citation type="submission" date="2025-09" db="UniProtKB">
        <authorList>
            <consortium name="Ensembl"/>
        </authorList>
    </citation>
    <scope>IDENTIFICATION</scope>
</reference>
<name>A0AC11BBU1_SHEEP</name>
<reference evidence="1" key="1">
    <citation type="submission" date="2020-11" db="EMBL/GenBank/DDBJ databases">
        <authorList>
            <person name="Davenport K.M."/>
            <person name="Bickhart D.M."/>
            <person name="Smith T.P.L."/>
            <person name="Murdoch B.M."/>
            <person name="Rosen B.D."/>
        </authorList>
    </citation>
    <scope>NUCLEOTIDE SEQUENCE [LARGE SCALE GENOMIC DNA]</scope>
    <source>
        <strain evidence="1">OAR_USU_Benz2616</strain>
    </source>
</reference>
<accession>A0AC11BBU1</accession>
<reference evidence="1" key="2">
    <citation type="submission" date="2025-08" db="UniProtKB">
        <authorList>
            <consortium name="Ensembl"/>
        </authorList>
    </citation>
    <scope>IDENTIFICATION</scope>
</reference>
<evidence type="ECO:0000313" key="1">
    <source>
        <dbReference type="Ensembl" id="ENSOARP00020012352.2"/>
    </source>
</evidence>
<protein>
    <submittedName>
        <fullName evidence="1">Polyamine oxidase</fullName>
    </submittedName>
</protein>
<sequence>MQSGGRQAEAPGRGPRVLVVGGGIAGLGAAQRLCHHPAFSHLRVLEATARAGGRIRSEHSFGFLKKHLDTFFEPPLPTEKVEAIRKIGFGTNNKIFLEFKEPFWEPDCQHIQVVWEDTSPLEDAAPALHDAWFKKLIGFWVLPPFHRASHVLCGFIAGLESEFMETLSDEDVLRSLTKVLRRVTGNPWLPAPRSVLRSCWHSAPYTRGSYSYVAVGSSGDDMDRLAQPLPSDGKGAQLQVLFAGEATHRAFYSTTHGALLSGWREADRLVKLWDP</sequence>